<reference evidence="10 11" key="1">
    <citation type="submission" date="2014-06" db="EMBL/GenBank/DDBJ databases">
        <title>The draft genome sequence of Idiomarina salinarum ISL-52.</title>
        <authorList>
            <person name="Du J."/>
            <person name="Shao Z."/>
        </authorList>
    </citation>
    <scope>NUCLEOTIDE SEQUENCE [LARGE SCALE GENOMIC DNA]</scope>
    <source>
        <strain evidence="10 11">ISL-52</strain>
    </source>
</reference>
<dbReference type="EMBL" id="JPER01000001">
    <property type="protein sequence ID" value="KFZ31722.1"/>
    <property type="molecule type" value="Genomic_DNA"/>
</dbReference>
<evidence type="ECO:0000256" key="6">
    <source>
        <dbReference type="ARBA" id="ARBA00023284"/>
    </source>
</evidence>
<dbReference type="PANTHER" id="PTHR35272:SF3">
    <property type="entry name" value="THIOL:DISULFIDE INTERCHANGE PROTEIN DSBC"/>
    <property type="match status" value="1"/>
</dbReference>
<evidence type="ECO:0000256" key="7">
    <source>
        <dbReference type="RuleBase" id="RU364038"/>
    </source>
</evidence>
<feature type="signal peptide" evidence="7">
    <location>
        <begin position="1"/>
        <end position="26"/>
    </location>
</feature>
<dbReference type="NCBIfam" id="NF008129">
    <property type="entry name" value="PRK10877.1"/>
    <property type="match status" value="1"/>
</dbReference>
<keyword evidence="4 7" id="KW-0574">Periplasm</keyword>
<evidence type="ECO:0000313" key="10">
    <source>
        <dbReference type="EMBL" id="KFZ31722.1"/>
    </source>
</evidence>
<dbReference type="InterPro" id="IPR009094">
    <property type="entry name" value="DiS-bond_isomerase_DsbC/G_N_sf"/>
</dbReference>
<comment type="function">
    <text evidence="7">Required for disulfide bond formation in some periplasmic proteins. Acts by transferring its disulfide bond to other proteins and is reduced in the process.</text>
</comment>
<evidence type="ECO:0000256" key="4">
    <source>
        <dbReference type="ARBA" id="ARBA00022764"/>
    </source>
</evidence>
<dbReference type="Gene3D" id="3.10.450.70">
    <property type="entry name" value="Disulphide bond isomerase, DsbC/G, N-terminal"/>
    <property type="match status" value="1"/>
</dbReference>
<proteinExistence type="inferred from homology"/>
<evidence type="ECO:0000313" key="11">
    <source>
        <dbReference type="Proteomes" id="UP000054363"/>
    </source>
</evidence>
<evidence type="ECO:0000259" key="9">
    <source>
        <dbReference type="Pfam" id="PF13098"/>
    </source>
</evidence>
<dbReference type="InterPro" id="IPR033954">
    <property type="entry name" value="DiS-bond_Isoase_DsbC/G"/>
</dbReference>
<feature type="domain" description="Disulphide bond isomerase DsbC/G N-terminal" evidence="8">
    <location>
        <begin position="40"/>
        <end position="95"/>
    </location>
</feature>
<comment type="similarity">
    <text evidence="2 7">Belongs to the thioredoxin family. DsbC subfamily.</text>
</comment>
<accession>A0A094IX63</accession>
<gene>
    <name evidence="10" type="ORF">IDSA_03260</name>
</gene>
<dbReference type="GO" id="GO:0042597">
    <property type="term" value="C:periplasmic space"/>
    <property type="evidence" value="ECO:0007669"/>
    <property type="project" value="UniProtKB-SubCell"/>
</dbReference>
<dbReference type="Gene3D" id="3.40.30.10">
    <property type="entry name" value="Glutaredoxin"/>
    <property type="match status" value="1"/>
</dbReference>
<dbReference type="CDD" id="cd03020">
    <property type="entry name" value="DsbA_DsbC_DsbG"/>
    <property type="match status" value="1"/>
</dbReference>
<evidence type="ECO:0000256" key="1">
    <source>
        <dbReference type="ARBA" id="ARBA00004418"/>
    </source>
</evidence>
<dbReference type="InterPro" id="IPR018950">
    <property type="entry name" value="DiS-bond_isomerase_DsbC/G_N"/>
</dbReference>
<dbReference type="PANTHER" id="PTHR35272">
    <property type="entry name" value="THIOL:DISULFIDE INTERCHANGE PROTEIN DSBC-RELATED"/>
    <property type="match status" value="1"/>
</dbReference>
<keyword evidence="11" id="KW-1185">Reference proteome</keyword>
<feature type="chain" id="PRO_5010008599" description="Thiol:disulfide interchange protein" evidence="7">
    <location>
        <begin position="27"/>
        <end position="244"/>
    </location>
</feature>
<dbReference type="Pfam" id="PF10411">
    <property type="entry name" value="DsbC_N"/>
    <property type="match status" value="1"/>
</dbReference>
<dbReference type="PROSITE" id="PS51257">
    <property type="entry name" value="PROKAR_LIPOPROTEIN"/>
    <property type="match status" value="1"/>
</dbReference>
<keyword evidence="5" id="KW-1015">Disulfide bond</keyword>
<dbReference type="SUPFAM" id="SSF54423">
    <property type="entry name" value="DsbC/DsbG N-terminal domain-like"/>
    <property type="match status" value="1"/>
</dbReference>
<dbReference type="InterPro" id="IPR012336">
    <property type="entry name" value="Thioredoxin-like_fold"/>
</dbReference>
<dbReference type="Pfam" id="PF13098">
    <property type="entry name" value="Thioredoxin_2"/>
    <property type="match status" value="1"/>
</dbReference>
<protein>
    <recommendedName>
        <fullName evidence="7">Thiol:disulfide interchange protein</fullName>
    </recommendedName>
</protein>
<organism evidence="10 11">
    <name type="scientific">Pseudidiomarina salinarum</name>
    <dbReference type="NCBI Taxonomy" id="435908"/>
    <lineage>
        <taxon>Bacteria</taxon>
        <taxon>Pseudomonadati</taxon>
        <taxon>Pseudomonadota</taxon>
        <taxon>Gammaproteobacteria</taxon>
        <taxon>Alteromonadales</taxon>
        <taxon>Idiomarinaceae</taxon>
        <taxon>Pseudidiomarina</taxon>
    </lineage>
</organism>
<keyword evidence="6 7" id="KW-0676">Redox-active center</keyword>
<evidence type="ECO:0000256" key="3">
    <source>
        <dbReference type="ARBA" id="ARBA00022729"/>
    </source>
</evidence>
<name>A0A094IX63_9GAMM</name>
<sequence>MKLTMKNSLLSLLVVGLMACSPQGDAQDAKTPATDIDTTHLERMGFSIEQISPSSVDGLYEVITNEGLIYVADGGKKLVSGRIYDITGAQPENLSEQRLQAMRLNDLEQVKDSVIEFTAPDEEHVIWVFTDPTCGYCRQLHENRANYLAEGITIRYLGWPRTGLQGTAFNQLQQVWCAADPATAMTAVKQDQPVRSGACDDPVAEHFALGKKFGVRGTPAIVLESGRLLPGLLPPQKLLEEIEK</sequence>
<comment type="subcellular location">
    <subcellularLocation>
        <location evidence="1 7">Periplasm</location>
    </subcellularLocation>
</comment>
<dbReference type="AlphaFoldDB" id="A0A094IX63"/>
<dbReference type="eggNOG" id="COG1651">
    <property type="taxonomic scope" value="Bacteria"/>
</dbReference>
<dbReference type="SUPFAM" id="SSF52833">
    <property type="entry name" value="Thioredoxin-like"/>
    <property type="match status" value="1"/>
</dbReference>
<dbReference type="InterPro" id="IPR036249">
    <property type="entry name" value="Thioredoxin-like_sf"/>
</dbReference>
<dbReference type="InterPro" id="IPR051470">
    <property type="entry name" value="Thiol:disulfide_interchange"/>
</dbReference>
<dbReference type="STRING" id="435908.IDSA_03260"/>
<evidence type="ECO:0000259" key="8">
    <source>
        <dbReference type="Pfam" id="PF10411"/>
    </source>
</evidence>
<evidence type="ECO:0000256" key="5">
    <source>
        <dbReference type="ARBA" id="ARBA00023157"/>
    </source>
</evidence>
<evidence type="ECO:0000256" key="2">
    <source>
        <dbReference type="ARBA" id="ARBA00009813"/>
    </source>
</evidence>
<keyword evidence="3 7" id="KW-0732">Signal</keyword>
<dbReference type="Proteomes" id="UP000054363">
    <property type="component" value="Unassembled WGS sequence"/>
</dbReference>
<feature type="domain" description="Thioredoxin-like fold" evidence="9">
    <location>
        <begin position="120"/>
        <end position="240"/>
    </location>
</feature>
<comment type="caution">
    <text evidence="10">The sequence shown here is derived from an EMBL/GenBank/DDBJ whole genome shotgun (WGS) entry which is preliminary data.</text>
</comment>